<feature type="active site" evidence="4">
    <location>
        <position position="253"/>
    </location>
</feature>
<dbReference type="PROSITE" id="PS00070">
    <property type="entry name" value="ALDEHYDE_DEHYDR_CYS"/>
    <property type="match status" value="1"/>
</dbReference>
<dbReference type="InterPro" id="IPR016160">
    <property type="entry name" value="Ald_DH_CS_CYS"/>
</dbReference>
<proteinExistence type="inferred from homology"/>
<protein>
    <submittedName>
        <fullName evidence="7">Aldehyde dehydrogenase</fullName>
    </submittedName>
</protein>
<dbReference type="InterPro" id="IPR016162">
    <property type="entry name" value="Ald_DH_N"/>
</dbReference>
<dbReference type="EMBL" id="BAABFA010000008">
    <property type="protein sequence ID" value="GAA4462954.1"/>
    <property type="molecule type" value="Genomic_DNA"/>
</dbReference>
<dbReference type="RefSeq" id="WP_345079612.1">
    <property type="nucleotide sequence ID" value="NZ_BAABFA010000008.1"/>
</dbReference>
<dbReference type="Pfam" id="PF00171">
    <property type="entry name" value="Aldedh"/>
    <property type="match status" value="1"/>
</dbReference>
<name>A0ABP8NCD6_9BACT</name>
<dbReference type="Gene3D" id="3.40.605.10">
    <property type="entry name" value="Aldehyde Dehydrogenase, Chain A, domain 1"/>
    <property type="match status" value="1"/>
</dbReference>
<accession>A0ABP8NCD6</accession>
<organism evidence="7 8">
    <name type="scientific">Nemorincola caseinilytica</name>
    <dbReference type="NCBI Taxonomy" id="2054315"/>
    <lineage>
        <taxon>Bacteria</taxon>
        <taxon>Pseudomonadati</taxon>
        <taxon>Bacteroidota</taxon>
        <taxon>Chitinophagia</taxon>
        <taxon>Chitinophagales</taxon>
        <taxon>Chitinophagaceae</taxon>
        <taxon>Nemorincola</taxon>
    </lineage>
</organism>
<evidence type="ECO:0000256" key="5">
    <source>
        <dbReference type="RuleBase" id="RU003345"/>
    </source>
</evidence>
<dbReference type="Gene3D" id="3.40.309.10">
    <property type="entry name" value="Aldehyde Dehydrogenase, Chain A, domain 2"/>
    <property type="match status" value="1"/>
</dbReference>
<evidence type="ECO:0000256" key="4">
    <source>
        <dbReference type="PROSITE-ProRule" id="PRU10007"/>
    </source>
</evidence>
<dbReference type="Proteomes" id="UP001500067">
    <property type="component" value="Unassembled WGS sequence"/>
</dbReference>
<dbReference type="CDD" id="cd07093">
    <property type="entry name" value="ALDH_F8_HMSADH"/>
    <property type="match status" value="1"/>
</dbReference>
<comment type="caution">
    <text evidence="7">The sequence shown here is derived from an EMBL/GenBank/DDBJ whole genome shotgun (WGS) entry which is preliminary data.</text>
</comment>
<keyword evidence="3" id="KW-0520">NAD</keyword>
<evidence type="ECO:0000256" key="3">
    <source>
        <dbReference type="ARBA" id="ARBA00023027"/>
    </source>
</evidence>
<dbReference type="PANTHER" id="PTHR43720">
    <property type="entry name" value="2-AMINOMUCONIC SEMIALDEHYDE DEHYDROGENASE"/>
    <property type="match status" value="1"/>
</dbReference>
<evidence type="ECO:0000313" key="8">
    <source>
        <dbReference type="Proteomes" id="UP001500067"/>
    </source>
</evidence>
<gene>
    <name evidence="7" type="ORF">GCM10023093_10450</name>
</gene>
<evidence type="ECO:0000313" key="7">
    <source>
        <dbReference type="EMBL" id="GAA4462954.1"/>
    </source>
</evidence>
<keyword evidence="8" id="KW-1185">Reference proteome</keyword>
<dbReference type="InterPro" id="IPR016161">
    <property type="entry name" value="Ald_DH/histidinol_DH"/>
</dbReference>
<dbReference type="InterPro" id="IPR015590">
    <property type="entry name" value="Aldehyde_DH_dom"/>
</dbReference>
<dbReference type="PANTHER" id="PTHR43720:SF2">
    <property type="entry name" value="2-AMINOMUCONIC SEMIALDEHYDE DEHYDROGENASE"/>
    <property type="match status" value="1"/>
</dbReference>
<dbReference type="SUPFAM" id="SSF53720">
    <property type="entry name" value="ALDH-like"/>
    <property type="match status" value="1"/>
</dbReference>
<sequence length="485" mass="52784">MDLKAPAHIANYIAGALQVPVNGRYIPNIDPATGEHYSHTPDSDADDVEAAVAAAKAAFPAWSTTPVEERFRILNRIAELIDANLDALALAETNDNGKPLWLSKRVDIPRASSNFRFFATGIMHFSTESHNMEDKAINYTLRQPVGIVGCISPWNLPLYLFTWKIAPALAAGNCVVSKPSEVTPMTAYLLSHICIEAGLPAGVLNILHGTGPGCGAAIVAHPAIKAISFTGSTRAGRDIAATAAPMFKKISLELGGKNPNIIFADCDWEKMMRTTLQSSFSNQGQICLCGSRILVEESIYEKFKEDFIARARKLTVGDPLDDHSRQGAVVSKLHYDKVLSCIELARQEGGKILLGGNPVKLEGRCANGLFIEPTIIEGLWAQCRTNMEEIFGPVVTLQPFKTEAEALELANTSDYGLSATIWTQDVSRANRVAAKVQSGIIWVNCWLLRDLRTPFGGFKNSGVGREGGWDALRFFTEPKNVCIEL</sequence>
<comment type="similarity">
    <text evidence="1 5">Belongs to the aldehyde dehydrogenase family.</text>
</comment>
<feature type="domain" description="Aldehyde dehydrogenase" evidence="6">
    <location>
        <begin position="24"/>
        <end position="481"/>
    </location>
</feature>
<evidence type="ECO:0000256" key="2">
    <source>
        <dbReference type="ARBA" id="ARBA00023002"/>
    </source>
</evidence>
<dbReference type="PROSITE" id="PS00687">
    <property type="entry name" value="ALDEHYDE_DEHYDR_GLU"/>
    <property type="match status" value="1"/>
</dbReference>
<reference evidence="8" key="1">
    <citation type="journal article" date="2019" name="Int. J. Syst. Evol. Microbiol.">
        <title>The Global Catalogue of Microorganisms (GCM) 10K type strain sequencing project: providing services to taxonomists for standard genome sequencing and annotation.</title>
        <authorList>
            <consortium name="The Broad Institute Genomics Platform"/>
            <consortium name="The Broad Institute Genome Sequencing Center for Infectious Disease"/>
            <person name="Wu L."/>
            <person name="Ma J."/>
        </authorList>
    </citation>
    <scope>NUCLEOTIDE SEQUENCE [LARGE SCALE GENOMIC DNA]</scope>
    <source>
        <strain evidence="8">JCM 32105</strain>
    </source>
</reference>
<evidence type="ECO:0000256" key="1">
    <source>
        <dbReference type="ARBA" id="ARBA00009986"/>
    </source>
</evidence>
<evidence type="ECO:0000259" key="6">
    <source>
        <dbReference type="Pfam" id="PF00171"/>
    </source>
</evidence>
<dbReference type="InterPro" id="IPR016163">
    <property type="entry name" value="Ald_DH_C"/>
</dbReference>
<keyword evidence="2 5" id="KW-0560">Oxidoreductase</keyword>
<dbReference type="InterPro" id="IPR029510">
    <property type="entry name" value="Ald_DH_CS_GLU"/>
</dbReference>